<gene>
    <name evidence="3" type="ORF">GPA10_40035</name>
</gene>
<name>A0A6L6XC04_9ACTN</name>
<accession>A0A6L6XC04</accession>
<dbReference type="InterPro" id="IPR027417">
    <property type="entry name" value="P-loop_NTPase"/>
</dbReference>
<comment type="caution">
    <text evidence="3">The sequence shown here is derived from an EMBL/GenBank/DDBJ whole genome shotgun (WGS) entry which is preliminary data.</text>
</comment>
<feature type="region of interest" description="Disordered" evidence="1">
    <location>
        <begin position="380"/>
        <end position="439"/>
    </location>
</feature>
<feature type="compositionally biased region" description="Acidic residues" evidence="1">
    <location>
        <begin position="401"/>
        <end position="410"/>
    </location>
</feature>
<keyword evidence="4" id="KW-1185">Reference proteome</keyword>
<organism evidence="3 4">
    <name type="scientific">Streptomyces typhae</name>
    <dbReference type="NCBI Taxonomy" id="2681492"/>
    <lineage>
        <taxon>Bacteria</taxon>
        <taxon>Bacillati</taxon>
        <taxon>Actinomycetota</taxon>
        <taxon>Actinomycetes</taxon>
        <taxon>Kitasatosporales</taxon>
        <taxon>Streptomycetaceae</taxon>
        <taxon>Streptomyces</taxon>
    </lineage>
</organism>
<evidence type="ECO:0000313" key="4">
    <source>
        <dbReference type="Proteomes" id="UP000483802"/>
    </source>
</evidence>
<feature type="compositionally biased region" description="Low complexity" evidence="1">
    <location>
        <begin position="411"/>
        <end position="425"/>
    </location>
</feature>
<dbReference type="SUPFAM" id="SSF52540">
    <property type="entry name" value="P-loop containing nucleoside triphosphate hydrolases"/>
    <property type="match status" value="1"/>
</dbReference>
<evidence type="ECO:0000256" key="1">
    <source>
        <dbReference type="SAM" id="MobiDB-lite"/>
    </source>
</evidence>
<sequence>MRDRSGWHRGLTAPLKDAWKDGPRSFNPGDLLDVELGLYLLESVMPGRAAVDTWTLVSGYPFGEAFGDITTDAQRLRVRRARHYLLPLRRRREWLLALESYLAVPQELRGYDLASAESVPVRRSPARAARRFERYEKVLGEPPPYARHRLPHAQAGDYVFPVRDRRYAVTFTEDLLPDGPTAAHDLDAPLPGKGEPITVEWRELEAAARRMDAIESQAPDTARGHWLQRLRRVELFVRDEGRGKFEQSDTLRIDRLLHLVGMVGAGKSTLRDILTFWAVTERGLRITVVVGDVAEALSLTGLLDRLGVPTAPVLGHSTRERHIQRLHRRIASSGAPSLLTHWHDGFDHVNSACPLDALRGMEAERPLRVGEAPCGNLYEVRRTPTEAADPREGLFAREGSETDPDDDGEALDGAAAAEPAASAASTDDERPQRHGCPLWSRCPRHHSARQLVDARVWVATPASLVHTAVPEQLQQQRLRYLELACRMSDLVIVDEADRVQMQLDTAFAPATTLAGRAPNSWIDEVAAHALAELAGQARLQLSARDIDDWTNATHTVRHATDRLYSRLIQNRALRHWITQDYFSAVTLHQWLINAWFPDLKDVDESTVSEGMPEAQRLAQRERIDGVLNRFRDDPLQPRTSDTEPEGDPAGTALVNELVHLTLGLLHAPHGSDTRTQVRPVLERLLNGAVRLDDGPDPHVPRFELTLVLAALHHRLNFMTGLWQRVEAALNLESASNVLSRRPPRDYEPVMPESPMGNVLGFQFQLDERRREGEQSGELRFFRCNGVGRELLLGLPDLPTVDGRPGPHLMLMSATSWAGTSSRYHVHADVGAVLRPRKEEVRAILNTEFRKEFLYWPGSTRPLRLSGCDPEERPAALVQMLHQLAEPDRGLTGSVSALQQELDDIEDPERRRLLLLVGSYEEARRAAEYLNSNPEWAGRVSRLVSDDADLDTAWSALPRTAEAKALRRGDVAGWARGGQADGELLVAPLLAVERGHNIVVSGGKAAIGTVYFLARPHPRPDDIALAVQAVNDWAVRQIRGPGEGLRHLARREGTPDRAGLAFRRDARHAWNRFLTRRLSWTSLPKAEKEAFTWDQLVVMWQVIGRLVRGGVPARVVFVDAAFSPREAGLAATDTPATSLLASMRALLAPYFSAESAVPEINKSLVEALYEPLYKALADMD</sequence>
<dbReference type="Pfam" id="PF18155">
    <property type="entry name" value="pPIWI_RE_Z"/>
    <property type="match status" value="1"/>
</dbReference>
<dbReference type="Proteomes" id="UP000483802">
    <property type="component" value="Unassembled WGS sequence"/>
</dbReference>
<dbReference type="AlphaFoldDB" id="A0A6L6XC04"/>
<dbReference type="InterPro" id="IPR055254">
    <property type="entry name" value="pPIWI_RE_Z"/>
</dbReference>
<feature type="domain" description="pPIWI-RE three-gene island" evidence="2">
    <location>
        <begin position="27"/>
        <end position="179"/>
    </location>
</feature>
<dbReference type="EMBL" id="WPNZ01000038">
    <property type="protein sequence ID" value="MVO90769.1"/>
    <property type="molecule type" value="Genomic_DNA"/>
</dbReference>
<evidence type="ECO:0000313" key="3">
    <source>
        <dbReference type="EMBL" id="MVO90769.1"/>
    </source>
</evidence>
<proteinExistence type="predicted"/>
<reference evidence="3 4" key="1">
    <citation type="submission" date="2019-11" db="EMBL/GenBank/DDBJ databases">
        <title>Streptomyces typhae sp. nov., a novel endophytic actinomycete isolated from the root of cattail pollen (Typha angustifolia L.).</title>
        <authorList>
            <person name="Peng C."/>
        </authorList>
    </citation>
    <scope>NUCLEOTIDE SEQUENCE [LARGE SCALE GENOMIC DNA]</scope>
    <source>
        <strain evidence="4">p1417</strain>
    </source>
</reference>
<feature type="compositionally biased region" description="Basic and acidic residues" evidence="1">
    <location>
        <begin position="380"/>
        <end position="400"/>
    </location>
</feature>
<dbReference type="RefSeq" id="WP_157169716.1">
    <property type="nucleotide sequence ID" value="NZ_WPNZ01000038.1"/>
</dbReference>
<evidence type="ECO:0000259" key="2">
    <source>
        <dbReference type="Pfam" id="PF18155"/>
    </source>
</evidence>
<protein>
    <submittedName>
        <fullName evidence="3">Signal recognition particle</fullName>
    </submittedName>
</protein>